<dbReference type="InterPro" id="IPR021403">
    <property type="entry name" value="DUF3043"/>
</dbReference>
<keyword evidence="2" id="KW-0472">Membrane</keyword>
<dbReference type="EMBL" id="JAVDQF010000001">
    <property type="protein sequence ID" value="MDR6267957.1"/>
    <property type="molecule type" value="Genomic_DNA"/>
</dbReference>
<gene>
    <name evidence="3" type="ORF">JOE69_000195</name>
</gene>
<reference evidence="3 4" key="1">
    <citation type="submission" date="2023-07" db="EMBL/GenBank/DDBJ databases">
        <title>Sequencing the genomes of 1000 actinobacteria strains.</title>
        <authorList>
            <person name="Klenk H.-P."/>
        </authorList>
    </citation>
    <scope>NUCLEOTIDE SEQUENCE [LARGE SCALE GENOMIC DNA]</scope>
    <source>
        <strain evidence="3 4">DSM 14555</strain>
    </source>
</reference>
<evidence type="ECO:0000313" key="3">
    <source>
        <dbReference type="EMBL" id="MDR6267957.1"/>
    </source>
</evidence>
<dbReference type="Proteomes" id="UP001185069">
    <property type="component" value="Unassembled WGS sequence"/>
</dbReference>
<organism evidence="3 4">
    <name type="scientific">Arthrobacter russicus</name>
    <dbReference type="NCBI Taxonomy" id="172040"/>
    <lineage>
        <taxon>Bacteria</taxon>
        <taxon>Bacillati</taxon>
        <taxon>Actinomycetota</taxon>
        <taxon>Actinomycetes</taxon>
        <taxon>Micrococcales</taxon>
        <taxon>Micrococcaceae</taxon>
        <taxon>Arthrobacter</taxon>
    </lineage>
</organism>
<evidence type="ECO:0000313" key="4">
    <source>
        <dbReference type="Proteomes" id="UP001185069"/>
    </source>
</evidence>
<keyword evidence="2" id="KW-1133">Transmembrane helix</keyword>
<comment type="caution">
    <text evidence="3">The sequence shown here is derived from an EMBL/GenBank/DDBJ whole genome shotgun (WGS) entry which is preliminary data.</text>
</comment>
<keyword evidence="4" id="KW-1185">Reference proteome</keyword>
<name>A0ABU1J6B5_9MICC</name>
<keyword evidence="2" id="KW-0812">Transmembrane</keyword>
<evidence type="ECO:0000256" key="2">
    <source>
        <dbReference type="SAM" id="Phobius"/>
    </source>
</evidence>
<feature type="compositionally biased region" description="Basic and acidic residues" evidence="1">
    <location>
        <begin position="55"/>
        <end position="64"/>
    </location>
</feature>
<dbReference type="RefSeq" id="WP_296361953.1">
    <property type="nucleotide sequence ID" value="NZ_BAAAHY010000006.1"/>
</dbReference>
<proteinExistence type="predicted"/>
<feature type="transmembrane region" description="Helical" evidence="2">
    <location>
        <begin position="106"/>
        <end position="124"/>
    </location>
</feature>
<feature type="region of interest" description="Disordered" evidence="1">
    <location>
        <begin position="1"/>
        <end position="64"/>
    </location>
</feature>
<sequence length="200" mass="22480">MFGRNKEATPAQDVVDELAADRAKNDPRAGKGVPTPSRKEQEAARKRPLVPNDRGAAKAADREARREAQLKTRAALDTGDERYLPIRDKGPQRRFARNVVDVRTSLGEFVMFIALAIVVLTLFVPGSIEFQSYIFIGFWAIVVLVAVDAFFFARRLKKRVIAKFGSVDQGVVWYGVIRSLQFRRLRLPKPQVKRGGVVED</sequence>
<evidence type="ECO:0008006" key="5">
    <source>
        <dbReference type="Google" id="ProtNLM"/>
    </source>
</evidence>
<feature type="compositionally biased region" description="Basic and acidic residues" evidence="1">
    <location>
        <begin position="19"/>
        <end position="29"/>
    </location>
</feature>
<accession>A0ABU1J6B5</accession>
<feature type="transmembrane region" description="Helical" evidence="2">
    <location>
        <begin position="130"/>
        <end position="153"/>
    </location>
</feature>
<evidence type="ECO:0000256" key="1">
    <source>
        <dbReference type="SAM" id="MobiDB-lite"/>
    </source>
</evidence>
<protein>
    <recommendedName>
        <fullName evidence="5">DUF3043 domain-containing protein</fullName>
    </recommendedName>
</protein>
<dbReference type="Pfam" id="PF11241">
    <property type="entry name" value="DUF3043"/>
    <property type="match status" value="1"/>
</dbReference>